<proteinExistence type="predicted"/>
<organism evidence="2 3">
    <name type="scientific">Kutzneria chonburiensis</name>
    <dbReference type="NCBI Taxonomy" id="1483604"/>
    <lineage>
        <taxon>Bacteria</taxon>
        <taxon>Bacillati</taxon>
        <taxon>Actinomycetota</taxon>
        <taxon>Actinomycetes</taxon>
        <taxon>Pseudonocardiales</taxon>
        <taxon>Pseudonocardiaceae</taxon>
        <taxon>Kutzneria</taxon>
    </lineage>
</organism>
<keyword evidence="1" id="KW-0732">Signal</keyword>
<evidence type="ECO:0000313" key="3">
    <source>
        <dbReference type="Proteomes" id="UP001589810"/>
    </source>
</evidence>
<accession>A0ABV6MMJ1</accession>
<comment type="caution">
    <text evidence="2">The sequence shown here is derived from an EMBL/GenBank/DDBJ whole genome shotgun (WGS) entry which is preliminary data.</text>
</comment>
<gene>
    <name evidence="2" type="ORF">ACFFH7_06655</name>
</gene>
<dbReference type="RefSeq" id="WP_273939990.1">
    <property type="nucleotide sequence ID" value="NZ_CP097263.1"/>
</dbReference>
<keyword evidence="3" id="KW-1185">Reference proteome</keyword>
<evidence type="ECO:0000256" key="1">
    <source>
        <dbReference type="SAM" id="SignalP"/>
    </source>
</evidence>
<name>A0ABV6MMJ1_9PSEU</name>
<feature type="chain" id="PRO_5045730119" evidence="1">
    <location>
        <begin position="24"/>
        <end position="323"/>
    </location>
</feature>
<dbReference type="Proteomes" id="UP001589810">
    <property type="component" value="Unassembled WGS sequence"/>
</dbReference>
<sequence>MGWKTMAAAVVLLTAASTTPAMAAETPHWQVTLLPMPADVPNALAYLNGADGHGGYVGTIGTDDRFLIVRWHCGEVVVQPGPPNGNDYPRVNGESRDGTVLVDSFTLDRAGVYHPVSTGPWRYAGPSKIGPRGDLLGAGDDPVTLSPVVLYWPSPSAEPVVLTGALPGSWPTAIDDDGTVLLGHPDGPYLLHDGVVRKLALPEGYRNGRADAIRHGVVVGAATPTDGPGDGGLVWASPDSPQVLPNSRYAQGLNSHGLVVGGDSNGTTAAWQDGQELGPLPGPDGLPKVFSYLVDDDGAIPGEATPATSGLGYRVAVWRPTTG</sequence>
<dbReference type="EMBL" id="JBHLUD010000001">
    <property type="protein sequence ID" value="MFC0541155.1"/>
    <property type="molecule type" value="Genomic_DNA"/>
</dbReference>
<protein>
    <submittedName>
        <fullName evidence="2">Uncharacterized protein</fullName>
    </submittedName>
</protein>
<feature type="signal peptide" evidence="1">
    <location>
        <begin position="1"/>
        <end position="23"/>
    </location>
</feature>
<reference evidence="2 3" key="1">
    <citation type="submission" date="2024-09" db="EMBL/GenBank/DDBJ databases">
        <authorList>
            <person name="Sun Q."/>
            <person name="Mori K."/>
        </authorList>
    </citation>
    <scope>NUCLEOTIDE SEQUENCE [LARGE SCALE GENOMIC DNA]</scope>
    <source>
        <strain evidence="2 3">TBRC 1432</strain>
    </source>
</reference>
<evidence type="ECO:0000313" key="2">
    <source>
        <dbReference type="EMBL" id="MFC0541155.1"/>
    </source>
</evidence>